<organism evidence="16 19">
    <name type="scientific">Sarcoptes scabiei</name>
    <name type="common">Itch mite</name>
    <name type="synonym">Acarus scabiei</name>
    <dbReference type="NCBI Taxonomy" id="52283"/>
    <lineage>
        <taxon>Eukaryota</taxon>
        <taxon>Metazoa</taxon>
        <taxon>Ecdysozoa</taxon>
        <taxon>Arthropoda</taxon>
        <taxon>Chelicerata</taxon>
        <taxon>Arachnida</taxon>
        <taxon>Acari</taxon>
        <taxon>Acariformes</taxon>
        <taxon>Sarcoptiformes</taxon>
        <taxon>Astigmata</taxon>
        <taxon>Psoroptidia</taxon>
        <taxon>Sarcoptoidea</taxon>
        <taxon>Sarcoptidae</taxon>
        <taxon>Sarcoptinae</taxon>
        <taxon>Sarcoptes</taxon>
    </lineage>
</organism>
<keyword evidence="5" id="KW-0808">Transferase</keyword>
<dbReference type="EnsemblMetazoa" id="SSS_5045s_mrna">
    <property type="protein sequence ID" value="KAF7489500.1"/>
    <property type="gene ID" value="SSS_5045"/>
</dbReference>
<evidence type="ECO:0000256" key="8">
    <source>
        <dbReference type="ARBA" id="ARBA00022786"/>
    </source>
</evidence>
<feature type="compositionally biased region" description="Basic and acidic residues" evidence="12">
    <location>
        <begin position="99"/>
        <end position="108"/>
    </location>
</feature>
<dbReference type="GO" id="GO:0008270">
    <property type="term" value="F:zinc ion binding"/>
    <property type="evidence" value="ECO:0007669"/>
    <property type="project" value="UniProtKB-KW"/>
</dbReference>
<evidence type="ECO:0000256" key="13">
    <source>
        <dbReference type="SAM" id="Phobius"/>
    </source>
</evidence>
<dbReference type="EMBL" id="JXLN01014480">
    <property type="protein sequence ID" value="KPM10075.1"/>
    <property type="molecule type" value="Genomic_DNA"/>
</dbReference>
<comment type="subcellular location">
    <subcellularLocation>
        <location evidence="2">Endomembrane system</location>
    </subcellularLocation>
</comment>
<dbReference type="Proteomes" id="UP000616769">
    <property type="component" value="Unassembled WGS sequence"/>
</dbReference>
<evidence type="ECO:0000256" key="3">
    <source>
        <dbReference type="ARBA" id="ARBA00004906"/>
    </source>
</evidence>
<dbReference type="OMA" id="RPNRQTC"/>
<dbReference type="GO" id="GO:0005783">
    <property type="term" value="C:endoplasmic reticulum"/>
    <property type="evidence" value="ECO:0007669"/>
    <property type="project" value="InterPro"/>
</dbReference>
<reference evidence="18" key="2">
    <citation type="journal article" date="2020" name="PLoS Negl. Trop. Dis.">
        <title>High-quality nuclear genome for Sarcoptes scabiei-A critical resource for a neglected parasite.</title>
        <authorList>
            <person name="Korhonen P.K."/>
            <person name="Gasser R.B."/>
            <person name="Ma G."/>
            <person name="Wang T."/>
            <person name="Stroehlein A.J."/>
            <person name="Young N.D."/>
            <person name="Ang C.S."/>
            <person name="Fernando D.D."/>
            <person name="Lu H.C."/>
            <person name="Taylor S."/>
            <person name="Reynolds S.L."/>
            <person name="Mofiz E."/>
            <person name="Najaraj S.H."/>
            <person name="Gowda H."/>
            <person name="Madugundu A."/>
            <person name="Renuse S."/>
            <person name="Holt D."/>
            <person name="Pandey A."/>
            <person name="Papenfuss A.T."/>
            <person name="Fischer K."/>
        </authorList>
    </citation>
    <scope>NUCLEOTIDE SEQUENCE [LARGE SCALE GENOMIC DNA]</scope>
</reference>
<evidence type="ECO:0000313" key="15">
    <source>
        <dbReference type="EMBL" id="KAF7489500.1"/>
    </source>
</evidence>
<dbReference type="PANTHER" id="PTHR12313">
    <property type="entry name" value="E3 UBIQUITIN-PROTEIN LIGASE RNF5-RELATED"/>
    <property type="match status" value="1"/>
</dbReference>
<feature type="transmembrane region" description="Helical" evidence="13">
    <location>
        <begin position="134"/>
        <end position="155"/>
    </location>
</feature>
<dbReference type="InterPro" id="IPR013083">
    <property type="entry name" value="Znf_RING/FYVE/PHD"/>
</dbReference>
<evidence type="ECO:0000256" key="5">
    <source>
        <dbReference type="ARBA" id="ARBA00022679"/>
    </source>
</evidence>
<evidence type="ECO:0000256" key="11">
    <source>
        <dbReference type="PROSITE-ProRule" id="PRU00175"/>
    </source>
</evidence>
<accession>A0A132AHN1</accession>
<dbReference type="EC" id="2.3.2.27" evidence="4"/>
<evidence type="ECO:0000256" key="6">
    <source>
        <dbReference type="ARBA" id="ARBA00022723"/>
    </source>
</evidence>
<evidence type="ECO:0000313" key="17">
    <source>
        <dbReference type="EnsemblMetazoa" id="KAF7489500.1"/>
    </source>
</evidence>
<evidence type="ECO:0000256" key="2">
    <source>
        <dbReference type="ARBA" id="ARBA00004308"/>
    </source>
</evidence>
<keyword evidence="18" id="KW-1185">Reference proteome</keyword>
<name>A0A132AHN1_SARSC</name>
<dbReference type="InterPro" id="IPR045103">
    <property type="entry name" value="RNF5/RNF185-like"/>
</dbReference>
<evidence type="ECO:0000256" key="10">
    <source>
        <dbReference type="ARBA" id="ARBA00023136"/>
    </source>
</evidence>
<evidence type="ECO:0000313" key="18">
    <source>
        <dbReference type="Proteomes" id="UP000070412"/>
    </source>
</evidence>
<evidence type="ECO:0000256" key="7">
    <source>
        <dbReference type="ARBA" id="ARBA00022771"/>
    </source>
</evidence>
<evidence type="ECO:0000256" key="9">
    <source>
        <dbReference type="ARBA" id="ARBA00022833"/>
    </source>
</evidence>
<keyword evidence="7 11" id="KW-0863">Zinc-finger</keyword>
<keyword evidence="6" id="KW-0479">Metal-binding</keyword>
<keyword evidence="13" id="KW-0812">Transmembrane</keyword>
<reference evidence="17" key="4">
    <citation type="submission" date="2022-06" db="UniProtKB">
        <authorList>
            <consortium name="EnsemblMetazoa"/>
        </authorList>
    </citation>
    <scope>IDENTIFICATION</scope>
</reference>
<evidence type="ECO:0000256" key="12">
    <source>
        <dbReference type="SAM" id="MobiDB-lite"/>
    </source>
</evidence>
<reference evidence="16 19" key="1">
    <citation type="journal article" date="2015" name="Parasit. Vectors">
        <title>Draft genome of the scabies mite.</title>
        <authorList>
            <person name="Rider S.D.Jr."/>
            <person name="Morgan M.S."/>
            <person name="Arlian L.G."/>
        </authorList>
    </citation>
    <scope>NUCLEOTIDE SEQUENCE [LARGE SCALE GENOMIC DNA]</scope>
    <source>
        <strain evidence="16">Arlian Lab</strain>
    </source>
</reference>
<dbReference type="SMART" id="SM00184">
    <property type="entry name" value="RING"/>
    <property type="match status" value="1"/>
</dbReference>
<comment type="pathway">
    <text evidence="3">Protein modification; protein ubiquitination.</text>
</comment>
<dbReference type="GO" id="GO:0016567">
    <property type="term" value="P:protein ubiquitination"/>
    <property type="evidence" value="ECO:0007669"/>
    <property type="project" value="UniProtKB-UniPathway"/>
</dbReference>
<dbReference type="GO" id="GO:0061630">
    <property type="term" value="F:ubiquitin protein ligase activity"/>
    <property type="evidence" value="ECO:0007669"/>
    <property type="project" value="UniProtKB-EC"/>
</dbReference>
<protein>
    <recommendedName>
        <fullName evidence="4">RING-type E3 ubiquitin transferase</fullName>
        <ecNumber evidence="4">2.3.2.27</ecNumber>
    </recommendedName>
</protein>
<evidence type="ECO:0000256" key="4">
    <source>
        <dbReference type="ARBA" id="ARBA00012483"/>
    </source>
</evidence>
<evidence type="ECO:0000259" key="14">
    <source>
        <dbReference type="PROSITE" id="PS50089"/>
    </source>
</evidence>
<keyword evidence="13" id="KW-1133">Transmembrane helix</keyword>
<sequence>MDESTSTKASTSSSSSSSNDRNNNDQGSSSSSSRTESNFDCNICLDTAKDAVVSICGHLFCWPCLHQWFETKPVRPTCPVCKNPISRDQVIPLYGRGSSKKDPREKKIPPRPQGQRSETDYNSMGFPNFGFGDGFHMSFGIGAVPFGFFASTFNIGDFRTGHTAVDGMDLAQDQFISKIFMWIAIIFIVWLLFA</sequence>
<dbReference type="InterPro" id="IPR017907">
    <property type="entry name" value="Znf_RING_CS"/>
</dbReference>
<feature type="transmembrane region" description="Helical" evidence="13">
    <location>
        <begin position="175"/>
        <end position="193"/>
    </location>
</feature>
<keyword evidence="8" id="KW-0833">Ubl conjugation pathway</keyword>
<reference evidence="15" key="3">
    <citation type="submission" date="2020-01" db="EMBL/GenBank/DDBJ databases">
        <authorList>
            <person name="Korhonen P.K.K."/>
            <person name="Guangxu M.G."/>
            <person name="Wang T.W."/>
            <person name="Stroehlein A.J.S."/>
            <person name="Young N.D."/>
            <person name="Ang C.-S.A."/>
            <person name="Fernando D.W.F."/>
            <person name="Lu H.L."/>
            <person name="Taylor S.T."/>
            <person name="Ehtesham M.E.M."/>
            <person name="Najaraj S.H.N."/>
            <person name="Harsha G.H.G."/>
            <person name="Madugundu A.M."/>
            <person name="Renuse S.R."/>
            <person name="Holt D.H."/>
            <person name="Pandey A.P."/>
            <person name="Papenfuss A.P."/>
            <person name="Gasser R.B.G."/>
            <person name="Fischer K.F."/>
        </authorList>
    </citation>
    <scope>NUCLEOTIDE SEQUENCE</scope>
    <source>
        <strain evidence="15">SSS_KF_BRIS2020</strain>
    </source>
</reference>
<feature type="region of interest" description="Disordered" evidence="12">
    <location>
        <begin position="92"/>
        <end position="121"/>
    </location>
</feature>
<dbReference type="Pfam" id="PF13920">
    <property type="entry name" value="zf-C3HC4_3"/>
    <property type="match status" value="1"/>
</dbReference>
<comment type="catalytic activity">
    <reaction evidence="1">
        <text>S-ubiquitinyl-[E2 ubiquitin-conjugating enzyme]-L-cysteine + [acceptor protein]-L-lysine = [E2 ubiquitin-conjugating enzyme]-L-cysteine + N(6)-ubiquitinyl-[acceptor protein]-L-lysine.</text>
        <dbReference type="EC" id="2.3.2.27"/>
    </reaction>
</comment>
<gene>
    <name evidence="16" type="ORF">QR98_0086230</name>
    <name evidence="15" type="ORF">SSS_5045</name>
</gene>
<dbReference type="GO" id="GO:0006511">
    <property type="term" value="P:ubiquitin-dependent protein catabolic process"/>
    <property type="evidence" value="ECO:0007669"/>
    <property type="project" value="InterPro"/>
</dbReference>
<feature type="region of interest" description="Disordered" evidence="12">
    <location>
        <begin position="1"/>
        <end position="37"/>
    </location>
</feature>
<dbReference type="UniPathway" id="UPA00143"/>
<dbReference type="VEuPathDB" id="VectorBase:SSCA003272"/>
<keyword evidence="9" id="KW-0862">Zinc</keyword>
<proteinExistence type="predicted"/>
<keyword evidence="10 13" id="KW-0472">Membrane</keyword>
<evidence type="ECO:0000313" key="19">
    <source>
        <dbReference type="Proteomes" id="UP000616769"/>
    </source>
</evidence>
<dbReference type="InterPro" id="IPR001841">
    <property type="entry name" value="Znf_RING"/>
</dbReference>
<dbReference type="SUPFAM" id="SSF57850">
    <property type="entry name" value="RING/U-box"/>
    <property type="match status" value="1"/>
</dbReference>
<dbReference type="AlphaFoldDB" id="A0A132AHN1"/>
<dbReference type="PROSITE" id="PS00518">
    <property type="entry name" value="ZF_RING_1"/>
    <property type="match status" value="1"/>
</dbReference>
<dbReference type="EMBL" id="WVUK01000064">
    <property type="protein sequence ID" value="KAF7489500.1"/>
    <property type="molecule type" value="Genomic_DNA"/>
</dbReference>
<dbReference type="Proteomes" id="UP000070412">
    <property type="component" value="Unassembled WGS sequence"/>
</dbReference>
<dbReference type="Gene3D" id="3.30.40.10">
    <property type="entry name" value="Zinc/RING finger domain, C3HC4 (zinc finger)"/>
    <property type="match status" value="1"/>
</dbReference>
<dbReference type="FunFam" id="3.30.40.10:FF:000062">
    <property type="entry name" value="E3 ubiquitin-protein ligase RNF185"/>
    <property type="match status" value="1"/>
</dbReference>
<evidence type="ECO:0000313" key="16">
    <source>
        <dbReference type="EMBL" id="KPM10075.1"/>
    </source>
</evidence>
<dbReference type="OrthoDB" id="302966at2759"/>
<dbReference type="PROSITE" id="PS50089">
    <property type="entry name" value="ZF_RING_2"/>
    <property type="match status" value="1"/>
</dbReference>
<feature type="domain" description="RING-type" evidence="14">
    <location>
        <begin position="41"/>
        <end position="82"/>
    </location>
</feature>
<evidence type="ECO:0000256" key="1">
    <source>
        <dbReference type="ARBA" id="ARBA00000900"/>
    </source>
</evidence>